<accession>A0A1Z4JQ96</accession>
<protein>
    <submittedName>
        <fullName evidence="3">Plasmid stabilization system</fullName>
    </submittedName>
</protein>
<evidence type="ECO:0000256" key="1">
    <source>
        <dbReference type="ARBA" id="ARBA00006226"/>
    </source>
</evidence>
<evidence type="ECO:0000313" key="3">
    <source>
        <dbReference type="EMBL" id="BAY58902.1"/>
    </source>
</evidence>
<dbReference type="InterPro" id="IPR007712">
    <property type="entry name" value="RelE/ParE_toxin"/>
</dbReference>
<dbReference type="PANTHER" id="PTHR33755:SF6">
    <property type="entry name" value="PLASMID STABILIZATION SYSTEM PROTEIN"/>
    <property type="match status" value="1"/>
</dbReference>
<dbReference type="Gene3D" id="3.30.2310.20">
    <property type="entry name" value="RelE-like"/>
    <property type="match status" value="1"/>
</dbReference>
<proteinExistence type="inferred from homology"/>
<dbReference type="PANTHER" id="PTHR33755">
    <property type="entry name" value="TOXIN PARE1-RELATED"/>
    <property type="match status" value="1"/>
</dbReference>
<dbReference type="Proteomes" id="UP000217895">
    <property type="component" value="Chromosome"/>
</dbReference>
<dbReference type="InterPro" id="IPR035093">
    <property type="entry name" value="RelE/ParE_toxin_dom_sf"/>
</dbReference>
<organism evidence="3 4">
    <name type="scientific">Leptolyngbya boryana NIES-2135</name>
    <dbReference type="NCBI Taxonomy" id="1973484"/>
    <lineage>
        <taxon>Bacteria</taxon>
        <taxon>Bacillati</taxon>
        <taxon>Cyanobacteriota</taxon>
        <taxon>Cyanophyceae</taxon>
        <taxon>Leptolyngbyales</taxon>
        <taxon>Leptolyngbyaceae</taxon>
        <taxon>Leptolyngbya group</taxon>
        <taxon>Leptolyngbya</taxon>
    </lineage>
</organism>
<dbReference type="InterPro" id="IPR051803">
    <property type="entry name" value="TA_system_RelE-like_toxin"/>
</dbReference>
<gene>
    <name evidence="3" type="ORF">NIES2135_57770</name>
</gene>
<keyword evidence="2" id="KW-1277">Toxin-antitoxin system</keyword>
<dbReference type="AlphaFoldDB" id="A0A1Z4JQ96"/>
<dbReference type="Pfam" id="PF05016">
    <property type="entry name" value="ParE_toxin"/>
    <property type="match status" value="1"/>
</dbReference>
<reference evidence="3 4" key="1">
    <citation type="submission" date="2017-06" db="EMBL/GenBank/DDBJ databases">
        <title>Genome sequencing of cyanobaciteial culture collection at National Institute for Environmental Studies (NIES).</title>
        <authorList>
            <person name="Hirose Y."/>
            <person name="Shimura Y."/>
            <person name="Fujisawa T."/>
            <person name="Nakamura Y."/>
            <person name="Kawachi M."/>
        </authorList>
    </citation>
    <scope>NUCLEOTIDE SEQUENCE [LARGE SCALE GENOMIC DNA]</scope>
    <source>
        <strain evidence="3 4">NIES-2135</strain>
    </source>
</reference>
<keyword evidence="4" id="KW-1185">Reference proteome</keyword>
<evidence type="ECO:0000313" key="4">
    <source>
        <dbReference type="Proteomes" id="UP000217895"/>
    </source>
</evidence>
<sequence>MSYRFSEDAIADLEEIFEYLGNYSVEAAAKLFDRIRQRAKLTARFPESGRSYDDLIPGLKGFVVDNYIVFYVRFGDGIEILRVISGYRDLKSIFEPD</sequence>
<name>A0A1Z4JQ96_LEPBY</name>
<comment type="similarity">
    <text evidence="1">Belongs to the RelE toxin family.</text>
</comment>
<dbReference type="EMBL" id="AP018203">
    <property type="protein sequence ID" value="BAY58902.1"/>
    <property type="molecule type" value="Genomic_DNA"/>
</dbReference>
<evidence type="ECO:0000256" key="2">
    <source>
        <dbReference type="ARBA" id="ARBA00022649"/>
    </source>
</evidence>